<accession>A0A0B7KPZ2</accession>
<name>A0A0B7KPZ2_BIOOC</name>
<proteinExistence type="predicted"/>
<dbReference type="EMBL" id="CDPU01000108">
    <property type="protein sequence ID" value="CEO57532.1"/>
    <property type="molecule type" value="Genomic_DNA"/>
</dbReference>
<sequence>MSSIERINKELSYLEDEESQAEAALAEAFTRVSRLRQIQKQLRKKGVEILKKGLDNMEALEEEERKEAEERNHREDLECA</sequence>
<evidence type="ECO:0000313" key="2">
    <source>
        <dbReference type="EMBL" id="CEO57532.1"/>
    </source>
</evidence>
<feature type="region of interest" description="Disordered" evidence="1">
    <location>
        <begin position="61"/>
        <end position="80"/>
    </location>
</feature>
<reference evidence="2" key="1">
    <citation type="submission" date="2015-01" db="EMBL/GenBank/DDBJ databases">
        <authorList>
            <person name="Durling Mikael"/>
        </authorList>
    </citation>
    <scope>NUCLEOTIDE SEQUENCE</scope>
</reference>
<organism evidence="2">
    <name type="scientific">Bionectria ochroleuca</name>
    <name type="common">Gliocladium roseum</name>
    <dbReference type="NCBI Taxonomy" id="29856"/>
    <lineage>
        <taxon>Eukaryota</taxon>
        <taxon>Fungi</taxon>
        <taxon>Dikarya</taxon>
        <taxon>Ascomycota</taxon>
        <taxon>Pezizomycotina</taxon>
        <taxon>Sordariomycetes</taxon>
        <taxon>Hypocreomycetidae</taxon>
        <taxon>Hypocreales</taxon>
        <taxon>Bionectriaceae</taxon>
        <taxon>Clonostachys</taxon>
    </lineage>
</organism>
<protein>
    <submittedName>
        <fullName evidence="2">Uncharacterized protein</fullName>
    </submittedName>
</protein>
<evidence type="ECO:0000256" key="1">
    <source>
        <dbReference type="SAM" id="MobiDB-lite"/>
    </source>
</evidence>
<feature type="compositionally biased region" description="Basic and acidic residues" evidence="1">
    <location>
        <begin position="63"/>
        <end position="80"/>
    </location>
</feature>
<dbReference type="AlphaFoldDB" id="A0A0B7KPZ2"/>
<gene>
    <name evidence="2" type="ORF">BN869_000013590_1</name>
</gene>